<dbReference type="GO" id="GO:0051536">
    <property type="term" value="F:iron-sulfur cluster binding"/>
    <property type="evidence" value="ECO:0007669"/>
    <property type="project" value="UniProtKB-KW"/>
</dbReference>
<dbReference type="PROSITE" id="PS51379">
    <property type="entry name" value="4FE4S_FER_2"/>
    <property type="match status" value="1"/>
</dbReference>
<keyword evidence="1" id="KW-0479">Metal-binding</keyword>
<keyword evidence="3" id="KW-0411">Iron-sulfur</keyword>
<dbReference type="PROSITE" id="PS00198">
    <property type="entry name" value="4FE4S_FER_1"/>
    <property type="match status" value="1"/>
</dbReference>
<reference evidence="5 7" key="1">
    <citation type="submission" date="2016-08" db="EMBL/GenBank/DDBJ databases">
        <title>A novel genetic cassette of butanologenic Thermoanaerobacterium thermosaccharolyticum that directly convert cellulose to butanol.</title>
        <authorList>
            <person name="Li T."/>
            <person name="He J."/>
        </authorList>
    </citation>
    <scope>NUCLEOTIDE SEQUENCE [LARGE SCALE GENOMIC DNA]</scope>
    <source>
        <strain evidence="5 7">TG57</strain>
    </source>
</reference>
<dbReference type="OMA" id="CTKFCPQ"/>
<dbReference type="GeneID" id="93864638"/>
<dbReference type="InterPro" id="IPR017896">
    <property type="entry name" value="4Fe4S_Fe-S-bd"/>
</dbReference>
<dbReference type="Proteomes" id="UP000214975">
    <property type="component" value="Chromosome"/>
</dbReference>
<organism evidence="6 8">
    <name type="scientific">Thermoanaerobacterium thermosaccharolyticum</name>
    <name type="common">Clostridium thermosaccharolyticum</name>
    <dbReference type="NCBI Taxonomy" id="1517"/>
    <lineage>
        <taxon>Bacteria</taxon>
        <taxon>Bacillati</taxon>
        <taxon>Bacillota</taxon>
        <taxon>Clostridia</taxon>
        <taxon>Thermoanaerobacterales</taxon>
        <taxon>Thermoanaerobacteraceae</taxon>
        <taxon>Thermoanaerobacterium</taxon>
    </lineage>
</organism>
<dbReference type="AlphaFoldDB" id="A0A231VIA9"/>
<evidence type="ECO:0000256" key="3">
    <source>
        <dbReference type="ARBA" id="ARBA00023014"/>
    </source>
</evidence>
<dbReference type="RefSeq" id="WP_013298276.1">
    <property type="nucleotide sequence ID" value="NZ_CP016893.1"/>
</dbReference>
<evidence type="ECO:0000313" key="6">
    <source>
        <dbReference type="EMBL" id="OXT07788.1"/>
    </source>
</evidence>
<evidence type="ECO:0000313" key="7">
    <source>
        <dbReference type="Proteomes" id="UP000214975"/>
    </source>
</evidence>
<dbReference type="InterPro" id="IPR017900">
    <property type="entry name" value="4Fe4S_Fe_S_CS"/>
</dbReference>
<dbReference type="Gene3D" id="3.30.70.20">
    <property type="match status" value="1"/>
</dbReference>
<dbReference type="Pfam" id="PF00037">
    <property type="entry name" value="Fer4"/>
    <property type="match status" value="1"/>
</dbReference>
<dbReference type="EMBL" id="NKHD01000019">
    <property type="protein sequence ID" value="OXT07788.1"/>
    <property type="molecule type" value="Genomic_DNA"/>
</dbReference>
<accession>A0A231VIA9</accession>
<dbReference type="Proteomes" id="UP000215301">
    <property type="component" value="Unassembled WGS sequence"/>
</dbReference>
<proteinExistence type="predicted"/>
<dbReference type="EMBL" id="CP016893">
    <property type="protein sequence ID" value="AST56447.1"/>
    <property type="molecule type" value="Genomic_DNA"/>
</dbReference>
<sequence length="67" mass="7524">MRYAYVDQNICDRSPFCPASRSCKFGAFKLERKGLFQVEINVDKDKCTGCGVCTRYCPHGAIKLVNA</sequence>
<gene>
    <name evidence="6" type="ORF">CE561_06030</name>
    <name evidence="5" type="ORF">Thert_00211</name>
</gene>
<protein>
    <submittedName>
        <fullName evidence="6">4Fe-4S ferredoxin</fullName>
    </submittedName>
</protein>
<keyword evidence="2" id="KW-0408">Iron</keyword>
<reference evidence="6 8" key="2">
    <citation type="submission" date="2017-06" db="EMBL/GenBank/DDBJ databases">
        <title>Isolation and characterization of a thermophilic and butanogenic Thermoanaerobacterium thermosaccharolyticum M5 capable of efficient degradation of hemicellulose.</title>
        <authorList>
            <person name="Xin F."/>
            <person name="Jiang Y."/>
        </authorList>
    </citation>
    <scope>NUCLEOTIDE SEQUENCE [LARGE SCALE GENOMIC DNA]</scope>
    <source>
        <strain evidence="6 8">M5</strain>
    </source>
</reference>
<dbReference type="GO" id="GO:0046872">
    <property type="term" value="F:metal ion binding"/>
    <property type="evidence" value="ECO:0007669"/>
    <property type="project" value="UniProtKB-KW"/>
</dbReference>
<evidence type="ECO:0000313" key="5">
    <source>
        <dbReference type="EMBL" id="AST56447.1"/>
    </source>
</evidence>
<evidence type="ECO:0000313" key="8">
    <source>
        <dbReference type="Proteomes" id="UP000215301"/>
    </source>
</evidence>
<evidence type="ECO:0000256" key="2">
    <source>
        <dbReference type="ARBA" id="ARBA00023004"/>
    </source>
</evidence>
<feature type="domain" description="4Fe-4S ferredoxin-type" evidence="4">
    <location>
        <begin position="38"/>
        <end position="67"/>
    </location>
</feature>
<dbReference type="SUPFAM" id="SSF54862">
    <property type="entry name" value="4Fe-4S ferredoxins"/>
    <property type="match status" value="1"/>
</dbReference>
<name>A0A231VIA9_THETR</name>
<evidence type="ECO:0000259" key="4">
    <source>
        <dbReference type="PROSITE" id="PS51379"/>
    </source>
</evidence>
<evidence type="ECO:0000256" key="1">
    <source>
        <dbReference type="ARBA" id="ARBA00022723"/>
    </source>
</evidence>